<protein>
    <recommendedName>
        <fullName evidence="3">Peptidase C1A papain C-terminal domain-containing protein</fullName>
    </recommendedName>
</protein>
<dbReference type="Gene3D" id="3.90.70.10">
    <property type="entry name" value="Cysteine proteinases"/>
    <property type="match status" value="1"/>
</dbReference>
<evidence type="ECO:0000313" key="1">
    <source>
        <dbReference type="EMBL" id="KAK8854396.1"/>
    </source>
</evidence>
<dbReference type="InterPro" id="IPR038765">
    <property type="entry name" value="Papain-like_cys_pep_sf"/>
</dbReference>
<organism evidence="1 2">
    <name type="scientific">Tritrichomonas musculus</name>
    <dbReference type="NCBI Taxonomy" id="1915356"/>
    <lineage>
        <taxon>Eukaryota</taxon>
        <taxon>Metamonada</taxon>
        <taxon>Parabasalia</taxon>
        <taxon>Tritrichomonadida</taxon>
        <taxon>Tritrichomonadidae</taxon>
        <taxon>Tritrichomonas</taxon>
    </lineage>
</organism>
<sequence length="444" mass="50962">MGAVSSKIRTISTAFDFIKDINQRMEFAKKFFNDEHDLAPLALAFMIYCKPSLWSLVLVCSKEFRRFFGDAHQRSLITEEDMQRMYQYLIIDPISKMQWLNKIDEIVKNYPITNQGGLGICWSHAIATAIYLSQSRIVGRHVDDFLTIRQRLLDEFGYDGQNPASVMKRVLPRYKLHFSRAYPDDLGRITRNGRVCVAGFYLNGVQWYNFSKFFNDPQKKKLPITAADINRKPSAQELRGEELKSGGHAVVLTGASKEEWTFMNSWGEQWADGGLFRVQPGAFDVTFYDVFWYESDLSQREIRLFQERGQEALGRFYQIVEGIDPLLEQKKNIFYDLGSKILFIIRACAKIVRETEGQSVPKIKEVGEIISPIEDATGGQLDAEENDSNENQITIKEDRSVVINDVQISAQQIDLLITFLAGCIVISDVTDQLKEMSDNFWRDA</sequence>
<keyword evidence="2" id="KW-1185">Reference proteome</keyword>
<gene>
    <name evidence="1" type="ORF">M9Y10_016958</name>
</gene>
<dbReference type="Proteomes" id="UP001470230">
    <property type="component" value="Unassembled WGS sequence"/>
</dbReference>
<dbReference type="EMBL" id="JAPFFF010000021">
    <property type="protein sequence ID" value="KAK8854396.1"/>
    <property type="molecule type" value="Genomic_DNA"/>
</dbReference>
<evidence type="ECO:0000313" key="2">
    <source>
        <dbReference type="Proteomes" id="UP001470230"/>
    </source>
</evidence>
<comment type="caution">
    <text evidence="1">The sequence shown here is derived from an EMBL/GenBank/DDBJ whole genome shotgun (WGS) entry which is preliminary data.</text>
</comment>
<name>A0ABR2HXP6_9EUKA</name>
<dbReference type="SUPFAM" id="SSF54001">
    <property type="entry name" value="Cysteine proteinases"/>
    <property type="match status" value="1"/>
</dbReference>
<reference evidence="1 2" key="1">
    <citation type="submission" date="2024-04" db="EMBL/GenBank/DDBJ databases">
        <title>Tritrichomonas musculus Genome.</title>
        <authorList>
            <person name="Alves-Ferreira E."/>
            <person name="Grigg M."/>
            <person name="Lorenzi H."/>
            <person name="Galac M."/>
        </authorList>
    </citation>
    <scope>NUCLEOTIDE SEQUENCE [LARGE SCALE GENOMIC DNA]</scope>
    <source>
        <strain evidence="1 2">EAF2021</strain>
    </source>
</reference>
<evidence type="ECO:0008006" key="3">
    <source>
        <dbReference type="Google" id="ProtNLM"/>
    </source>
</evidence>
<accession>A0ABR2HXP6</accession>
<proteinExistence type="predicted"/>